<name>A0A3E4QK63_9BACT</name>
<dbReference type="EMBL" id="QSRD01000043">
    <property type="protein sequence ID" value="RGK99444.1"/>
    <property type="molecule type" value="Genomic_DNA"/>
</dbReference>
<comment type="caution">
    <text evidence="1">The sequence shown here is derived from an EMBL/GenBank/DDBJ whole genome shotgun (WGS) entry which is preliminary data.</text>
</comment>
<evidence type="ECO:0008006" key="3">
    <source>
        <dbReference type="Google" id="ProtNLM"/>
    </source>
</evidence>
<dbReference type="AlphaFoldDB" id="A0A3E4QK63"/>
<dbReference type="Proteomes" id="UP000260835">
    <property type="component" value="Unassembled WGS sequence"/>
</dbReference>
<proteinExistence type="predicted"/>
<organism evidence="1 2">
    <name type="scientific">Prevotella disiens</name>
    <dbReference type="NCBI Taxonomy" id="28130"/>
    <lineage>
        <taxon>Bacteria</taxon>
        <taxon>Pseudomonadati</taxon>
        <taxon>Bacteroidota</taxon>
        <taxon>Bacteroidia</taxon>
        <taxon>Bacteroidales</taxon>
        <taxon>Prevotellaceae</taxon>
        <taxon>Prevotella</taxon>
    </lineage>
</organism>
<evidence type="ECO:0000313" key="2">
    <source>
        <dbReference type="Proteomes" id="UP000260835"/>
    </source>
</evidence>
<gene>
    <name evidence="1" type="ORF">DXC89_06750</name>
</gene>
<protein>
    <recommendedName>
        <fullName evidence="3">YubB ferredoxin-like domain-containing protein</fullName>
    </recommendedName>
</protein>
<dbReference type="RefSeq" id="WP_117653634.1">
    <property type="nucleotide sequence ID" value="NZ_CABOGP010000043.1"/>
</dbReference>
<sequence>MANWASTSYAIEGSKSDLERVFNVIDGFVKGNVKPVEENTSKEWEGNIVTALGATDEQMKNNYLRGFIQTYEIIDGVLHLEAEEAWGTTDFRHLLAKLMPELTIYYIVEECGCEVYATNDCDGKYFTESYYVDICIDGDYFSEYFDTEKQVLAYVAQLLKKEAVTMAEIDEWNEIQDDSENYIYVHEFEYVA</sequence>
<evidence type="ECO:0000313" key="1">
    <source>
        <dbReference type="EMBL" id="RGK99444.1"/>
    </source>
</evidence>
<accession>A0A3E4QK63</accession>
<reference evidence="1 2" key="1">
    <citation type="submission" date="2018-08" db="EMBL/GenBank/DDBJ databases">
        <title>A genome reference for cultivated species of the human gut microbiota.</title>
        <authorList>
            <person name="Zou Y."/>
            <person name="Xue W."/>
            <person name="Luo G."/>
        </authorList>
    </citation>
    <scope>NUCLEOTIDE SEQUENCE [LARGE SCALE GENOMIC DNA]</scope>
    <source>
        <strain evidence="1 2">TF09-12</strain>
    </source>
</reference>